<dbReference type="InterPro" id="IPR008979">
    <property type="entry name" value="Galactose-bd-like_sf"/>
</dbReference>
<dbReference type="InParanoid" id="H2Z6X8"/>
<dbReference type="PANTHER" id="PTHR10066:SF67">
    <property type="entry name" value="BETA-GLUCURONIDASE"/>
    <property type="match status" value="1"/>
</dbReference>
<dbReference type="InterPro" id="IPR006101">
    <property type="entry name" value="Glyco_hydro_2"/>
</dbReference>
<sequence>FTFKTFFAMKSLCCVSLFCYVTFTLLFYEIRDVAGILYPQESESREVKDISGRWRFRTDNSSSRDAGFTQRWWERGLEESGPVIDMPVPASYNDITQEKNIRDFVGWVWYETNFFLPKSWNNANTRVWLRVGSAHYYSMVWVNGVKVMEHEGGHLPFESDVTTRLQYVTTNRVTIAVNNTLTPNTLPPGKINHYMGRDDYPEGYFTQEYQFDFFNYAGIHRPVKLYTTPLVRTSEIATTYDVTTDHASATVHYVINITDGAERRRLFANYNVTVVLQSANGDVINKTTGGEGDIIVTNPRLWWPVGMSEDVGYLYTLVVYAGVFGMNAPTNTDIYRLKIGIRSVSVDSSIKINGRPFYVIGVGKHEDWDVRGKGFDWSMVVKDFNLLDWLGANAFRTSHYPYAEEIMQMCDERGIVVVDECPAVGMRSADNFVNKTLTHHLNVIGELVTRDRNHPSVIMWSVANEPSSQLPQAANYFKTVLDRVRELDPTRPATFVCNAGYDSDVATAFVDVVCVNKYEGWYDDAGRVEVIRKRLSYFLNKWYEKRGKPIIHMEWGAGVISGFHSDPSLMYTEEYLCDVMREHFQTFDSLRAGSNPILAGEMIWNFADFATAQATTRAYGNRKGLFTRHRQPKSPAFVIRERYRTL</sequence>
<feature type="domain" description="Glycoside hydrolase family 2 catalytic" evidence="9">
    <location>
        <begin position="347"/>
        <end position="645"/>
    </location>
</feature>
<evidence type="ECO:0000256" key="4">
    <source>
        <dbReference type="ARBA" id="ARBA00016205"/>
    </source>
</evidence>
<dbReference type="PROSITE" id="PS00608">
    <property type="entry name" value="GLYCOSYL_HYDROL_F2_2"/>
    <property type="match status" value="1"/>
</dbReference>
<dbReference type="FunCoup" id="H2Z6X8">
    <property type="interactions" value="146"/>
</dbReference>
<dbReference type="Pfam" id="PF02836">
    <property type="entry name" value="Glyco_hydro_2_C"/>
    <property type="match status" value="1"/>
</dbReference>
<keyword evidence="7" id="KW-0458">Lysosome</keyword>
<evidence type="ECO:0000256" key="7">
    <source>
        <dbReference type="RuleBase" id="RU361154"/>
    </source>
</evidence>
<name>H2Z6X8_CIOSA</name>
<dbReference type="NCBIfam" id="NF007538">
    <property type="entry name" value="PRK10150.1"/>
    <property type="match status" value="1"/>
</dbReference>
<dbReference type="EC" id="3.2.1.31" evidence="3 7"/>
<dbReference type="STRING" id="51511.ENSCSAVP00000013340"/>
<dbReference type="PROSITE" id="PS00719">
    <property type="entry name" value="GLYCOSYL_HYDROL_F2_1"/>
    <property type="match status" value="1"/>
</dbReference>
<evidence type="ECO:0000313" key="11">
    <source>
        <dbReference type="Ensembl" id="ENSCSAVP00000013340.1"/>
    </source>
</evidence>
<dbReference type="InterPro" id="IPR006103">
    <property type="entry name" value="Glyco_hydro_2_cat"/>
</dbReference>
<dbReference type="GeneTree" id="ENSGT00390000001752"/>
<dbReference type="InterPro" id="IPR036156">
    <property type="entry name" value="Beta-gal/glucu_dom_sf"/>
</dbReference>
<accession>H2Z6X8</accession>
<dbReference type="SUPFAM" id="SSF49785">
    <property type="entry name" value="Galactose-binding domain-like"/>
    <property type="match status" value="1"/>
</dbReference>
<dbReference type="InterPro" id="IPR006104">
    <property type="entry name" value="Glyco_hydro_2_N"/>
</dbReference>
<reference evidence="11" key="2">
    <citation type="submission" date="2025-08" db="UniProtKB">
        <authorList>
            <consortium name="Ensembl"/>
        </authorList>
    </citation>
    <scope>IDENTIFICATION</scope>
</reference>
<dbReference type="Ensembl" id="ENSCSAVT00000013491.1">
    <property type="protein sequence ID" value="ENSCSAVP00000013340.1"/>
    <property type="gene ID" value="ENSCSAVG00000007827.1"/>
</dbReference>
<dbReference type="Pfam" id="PF02837">
    <property type="entry name" value="Glyco_hydro_2_N"/>
    <property type="match status" value="1"/>
</dbReference>
<dbReference type="InterPro" id="IPR023232">
    <property type="entry name" value="Glyco_hydro_2_AS"/>
</dbReference>
<evidence type="ECO:0000256" key="3">
    <source>
        <dbReference type="ARBA" id="ARBA00012761"/>
    </source>
</evidence>
<dbReference type="GO" id="GO:0005975">
    <property type="term" value="P:carbohydrate metabolic process"/>
    <property type="evidence" value="ECO:0007669"/>
    <property type="project" value="InterPro"/>
</dbReference>
<dbReference type="SUPFAM" id="SSF51445">
    <property type="entry name" value="(Trans)glycosidases"/>
    <property type="match status" value="1"/>
</dbReference>
<dbReference type="InterPro" id="IPR006102">
    <property type="entry name" value="Ig-like_GH2"/>
</dbReference>
<dbReference type="AlphaFoldDB" id="H2Z6X8"/>
<dbReference type="Gene3D" id="2.60.40.10">
    <property type="entry name" value="Immunoglobulins"/>
    <property type="match status" value="1"/>
</dbReference>
<dbReference type="FunFam" id="3.20.20.80:FF:000029">
    <property type="entry name" value="Beta-glucuronidase"/>
    <property type="match status" value="1"/>
</dbReference>
<dbReference type="GO" id="GO:0004566">
    <property type="term" value="F:beta-glucuronidase activity"/>
    <property type="evidence" value="ECO:0007669"/>
    <property type="project" value="UniProtKB-EC"/>
</dbReference>
<evidence type="ECO:0000313" key="12">
    <source>
        <dbReference type="Proteomes" id="UP000007875"/>
    </source>
</evidence>
<dbReference type="Gene3D" id="3.20.20.80">
    <property type="entry name" value="Glycosidases"/>
    <property type="match status" value="1"/>
</dbReference>
<reference evidence="11" key="3">
    <citation type="submission" date="2025-09" db="UniProtKB">
        <authorList>
            <consortium name="Ensembl"/>
        </authorList>
    </citation>
    <scope>IDENTIFICATION</scope>
</reference>
<organism evidence="11 12">
    <name type="scientific">Ciona savignyi</name>
    <name type="common">Pacific transparent sea squirt</name>
    <dbReference type="NCBI Taxonomy" id="51511"/>
    <lineage>
        <taxon>Eukaryota</taxon>
        <taxon>Metazoa</taxon>
        <taxon>Chordata</taxon>
        <taxon>Tunicata</taxon>
        <taxon>Ascidiacea</taxon>
        <taxon>Phlebobranchia</taxon>
        <taxon>Cionidae</taxon>
        <taxon>Ciona</taxon>
    </lineage>
</organism>
<dbReference type="InterPro" id="IPR017853">
    <property type="entry name" value="GH"/>
</dbReference>
<reference evidence="12" key="1">
    <citation type="submission" date="2003-08" db="EMBL/GenBank/DDBJ databases">
        <authorList>
            <person name="Birren B."/>
            <person name="Nusbaum C."/>
            <person name="Abebe A."/>
            <person name="Abouelleil A."/>
            <person name="Adekoya E."/>
            <person name="Ait-zahra M."/>
            <person name="Allen N."/>
            <person name="Allen T."/>
            <person name="An P."/>
            <person name="Anderson M."/>
            <person name="Anderson S."/>
            <person name="Arachchi H."/>
            <person name="Armbruster J."/>
            <person name="Bachantsang P."/>
            <person name="Baldwin J."/>
            <person name="Barry A."/>
            <person name="Bayul T."/>
            <person name="Blitshsteyn B."/>
            <person name="Bloom T."/>
            <person name="Blye J."/>
            <person name="Boguslavskiy L."/>
            <person name="Borowsky M."/>
            <person name="Boukhgalter B."/>
            <person name="Brunache A."/>
            <person name="Butler J."/>
            <person name="Calixte N."/>
            <person name="Calvo S."/>
            <person name="Camarata J."/>
            <person name="Campo K."/>
            <person name="Chang J."/>
            <person name="Cheshatsang Y."/>
            <person name="Citroen M."/>
            <person name="Collymore A."/>
            <person name="Considine T."/>
            <person name="Cook A."/>
            <person name="Cooke P."/>
            <person name="Corum B."/>
            <person name="Cuomo C."/>
            <person name="David R."/>
            <person name="Dawoe T."/>
            <person name="Degray S."/>
            <person name="Dodge S."/>
            <person name="Dooley K."/>
            <person name="Dorje P."/>
            <person name="Dorjee K."/>
            <person name="Dorris L."/>
            <person name="Duffey N."/>
            <person name="Dupes A."/>
            <person name="Elkins T."/>
            <person name="Engels R."/>
            <person name="Erickson J."/>
            <person name="Farina A."/>
            <person name="Faro S."/>
            <person name="Ferreira P."/>
            <person name="Fischer H."/>
            <person name="Fitzgerald M."/>
            <person name="Foley K."/>
            <person name="Gage D."/>
            <person name="Galagan J."/>
            <person name="Gearin G."/>
            <person name="Gnerre S."/>
            <person name="Gnirke A."/>
            <person name="Goyette A."/>
            <person name="Graham J."/>
            <person name="Grandbois E."/>
            <person name="Gyaltsen K."/>
            <person name="Hafez N."/>
            <person name="Hagopian D."/>
            <person name="Hagos B."/>
            <person name="Hall J."/>
            <person name="Hatcher B."/>
            <person name="Heller A."/>
            <person name="Higgins H."/>
            <person name="Honan T."/>
            <person name="Horn A."/>
            <person name="Houde N."/>
            <person name="Hughes L."/>
            <person name="Hulme W."/>
            <person name="Husby E."/>
            <person name="Iliev I."/>
            <person name="Jaffe D."/>
            <person name="Jones C."/>
            <person name="Kamal M."/>
            <person name="Kamat A."/>
            <person name="Kamvysselis M."/>
            <person name="Karlsson E."/>
            <person name="Kells C."/>
            <person name="Kieu A."/>
            <person name="Kisner P."/>
            <person name="Kodira C."/>
            <person name="Kulbokas E."/>
            <person name="Labutti K."/>
            <person name="Lama D."/>
            <person name="Landers T."/>
            <person name="Leger J."/>
            <person name="Levine S."/>
            <person name="Lewis D."/>
            <person name="Lewis T."/>
            <person name="Lindblad-toh K."/>
            <person name="Liu X."/>
            <person name="Lokyitsang T."/>
            <person name="Lokyitsang Y."/>
            <person name="Lucien O."/>
            <person name="Lui A."/>
            <person name="Ma L.J."/>
            <person name="Mabbitt R."/>
            <person name="Macdonald J."/>
            <person name="Maclean C."/>
            <person name="Major J."/>
            <person name="Manning J."/>
            <person name="Marabella R."/>
            <person name="Maru K."/>
            <person name="Matthews C."/>
            <person name="Mauceli E."/>
            <person name="Mccarthy M."/>
            <person name="Mcdonough S."/>
            <person name="Mcghee T."/>
            <person name="Meldrim J."/>
            <person name="Meneus L."/>
            <person name="Mesirov J."/>
            <person name="Mihalev A."/>
            <person name="Mihova T."/>
            <person name="Mikkelsen T."/>
            <person name="Mlenga V."/>
            <person name="Moru K."/>
            <person name="Mozes J."/>
            <person name="Mulrain L."/>
            <person name="Munson G."/>
            <person name="Naylor J."/>
            <person name="Newes C."/>
            <person name="Nguyen C."/>
            <person name="Nguyen N."/>
            <person name="Nguyen T."/>
            <person name="Nicol R."/>
            <person name="Nielsen C."/>
            <person name="Nizzari M."/>
            <person name="Norbu C."/>
            <person name="Norbu N."/>
            <person name="O'donnell P."/>
            <person name="Okoawo O."/>
            <person name="O'leary S."/>
            <person name="Omotosho B."/>
            <person name="O'neill K."/>
            <person name="Osman S."/>
            <person name="Parker S."/>
            <person name="Perrin D."/>
            <person name="Phunkhang P."/>
            <person name="Piqani B."/>
            <person name="Purcell S."/>
            <person name="Rachupka T."/>
            <person name="Ramasamy U."/>
            <person name="Rameau R."/>
            <person name="Ray V."/>
            <person name="Raymond C."/>
            <person name="Retta R."/>
            <person name="Richardson S."/>
            <person name="Rise C."/>
            <person name="Rodriguez J."/>
            <person name="Rogers J."/>
            <person name="Rogov P."/>
            <person name="Rutman M."/>
            <person name="Schupbach R."/>
            <person name="Seaman C."/>
            <person name="Settipalli S."/>
            <person name="Sharpe T."/>
            <person name="Sheridan J."/>
            <person name="Sherpa N."/>
            <person name="Shi J."/>
            <person name="Smirnov S."/>
            <person name="Smith C."/>
            <person name="Sougnez C."/>
            <person name="Spencer B."/>
            <person name="Stalker J."/>
            <person name="Stange-thomann N."/>
            <person name="Stavropoulos S."/>
            <person name="Stetson K."/>
            <person name="Stone C."/>
            <person name="Stone S."/>
            <person name="Stubbs M."/>
            <person name="Talamas J."/>
            <person name="Tchuinga P."/>
            <person name="Tenzing P."/>
            <person name="Tesfaye S."/>
            <person name="Theodore J."/>
            <person name="Thoulutsang Y."/>
            <person name="Topham K."/>
            <person name="Towey S."/>
            <person name="Tsamla T."/>
            <person name="Tsomo N."/>
            <person name="Vallee D."/>
            <person name="Vassiliev H."/>
            <person name="Venkataraman V."/>
            <person name="Vinson J."/>
            <person name="Vo A."/>
            <person name="Wade C."/>
            <person name="Wang S."/>
            <person name="Wangchuk T."/>
            <person name="Wangdi T."/>
            <person name="Whittaker C."/>
            <person name="Wilkinson J."/>
            <person name="Wu Y."/>
            <person name="Wyman D."/>
            <person name="Yadav S."/>
            <person name="Yang S."/>
            <person name="Yang X."/>
            <person name="Yeager S."/>
            <person name="Yee E."/>
            <person name="Young G."/>
            <person name="Zainoun J."/>
            <person name="Zembeck L."/>
            <person name="Zimmer A."/>
            <person name="Zody M."/>
            <person name="Lander E."/>
        </authorList>
    </citation>
    <scope>NUCLEOTIDE SEQUENCE [LARGE SCALE GENOMIC DNA]</scope>
</reference>
<dbReference type="OMA" id="IHDHVGW"/>
<keyword evidence="5 7" id="KW-0378">Hydrolase</keyword>
<keyword evidence="12" id="KW-1185">Reference proteome</keyword>
<evidence type="ECO:0000259" key="8">
    <source>
        <dbReference type="Pfam" id="PF00703"/>
    </source>
</evidence>
<dbReference type="Proteomes" id="UP000007875">
    <property type="component" value="Unassembled WGS sequence"/>
</dbReference>
<comment type="subunit">
    <text evidence="7">Homotetramer.</text>
</comment>
<comment type="catalytic activity">
    <reaction evidence="7">
        <text>a beta-D-glucuronoside + H2O = D-glucuronate + an alcohol</text>
        <dbReference type="Rhea" id="RHEA:17633"/>
        <dbReference type="ChEBI" id="CHEBI:15377"/>
        <dbReference type="ChEBI" id="CHEBI:30879"/>
        <dbReference type="ChEBI" id="CHEBI:58720"/>
        <dbReference type="ChEBI" id="CHEBI:83411"/>
        <dbReference type="EC" id="3.2.1.31"/>
    </reaction>
</comment>
<comment type="similarity">
    <text evidence="2 7">Belongs to the glycosyl hydrolase 2 family.</text>
</comment>
<dbReference type="FunFam" id="2.60.120.260:FF:000027">
    <property type="entry name" value="Beta-glucuronidase"/>
    <property type="match status" value="1"/>
</dbReference>
<dbReference type="PANTHER" id="PTHR10066">
    <property type="entry name" value="BETA-GLUCURONIDASE"/>
    <property type="match status" value="1"/>
</dbReference>
<feature type="domain" description="Glycosyl hydrolases family 2 sugar binding" evidence="10">
    <location>
        <begin position="48"/>
        <end position="229"/>
    </location>
</feature>
<feature type="domain" description="Glycoside hydrolase family 2 immunoglobulin-like beta-sandwich" evidence="8">
    <location>
        <begin position="234"/>
        <end position="342"/>
    </location>
</feature>
<dbReference type="GO" id="GO:0030246">
    <property type="term" value="F:carbohydrate binding"/>
    <property type="evidence" value="ECO:0007669"/>
    <property type="project" value="TreeGrafter"/>
</dbReference>
<dbReference type="Gene3D" id="2.60.120.260">
    <property type="entry name" value="Galactose-binding domain-like"/>
    <property type="match status" value="1"/>
</dbReference>
<keyword evidence="6 7" id="KW-0326">Glycosidase</keyword>
<evidence type="ECO:0000256" key="2">
    <source>
        <dbReference type="ARBA" id="ARBA00007401"/>
    </source>
</evidence>
<dbReference type="GO" id="GO:0005615">
    <property type="term" value="C:extracellular space"/>
    <property type="evidence" value="ECO:0007669"/>
    <property type="project" value="TreeGrafter"/>
</dbReference>
<dbReference type="PRINTS" id="PR00132">
    <property type="entry name" value="GLHYDRLASE2"/>
</dbReference>
<protein>
    <recommendedName>
        <fullName evidence="4 7">Beta-glucuronidase</fullName>
        <ecNumber evidence="3 7">3.2.1.31</ecNumber>
    </recommendedName>
</protein>
<evidence type="ECO:0000259" key="10">
    <source>
        <dbReference type="Pfam" id="PF02837"/>
    </source>
</evidence>
<comment type="function">
    <text evidence="1 7">Plays an important role in the degradation of dermatan and keratan sulfates.</text>
</comment>
<dbReference type="InterPro" id="IPR023230">
    <property type="entry name" value="Glyco_hydro_2_CS"/>
</dbReference>
<evidence type="ECO:0000256" key="6">
    <source>
        <dbReference type="ARBA" id="ARBA00023295"/>
    </source>
</evidence>
<dbReference type="GO" id="GO:0019391">
    <property type="term" value="P:glucuronoside catabolic process"/>
    <property type="evidence" value="ECO:0007669"/>
    <property type="project" value="TreeGrafter"/>
</dbReference>
<proteinExistence type="inferred from homology"/>
<dbReference type="eggNOG" id="KOG2024">
    <property type="taxonomic scope" value="Eukaryota"/>
</dbReference>
<dbReference type="SUPFAM" id="SSF49303">
    <property type="entry name" value="beta-Galactosidase/glucuronidase domain"/>
    <property type="match status" value="1"/>
</dbReference>
<dbReference type="Pfam" id="PF00703">
    <property type="entry name" value="Glyco_hydro_2"/>
    <property type="match status" value="1"/>
</dbReference>
<evidence type="ECO:0000259" key="9">
    <source>
        <dbReference type="Pfam" id="PF02836"/>
    </source>
</evidence>
<evidence type="ECO:0000256" key="1">
    <source>
        <dbReference type="ARBA" id="ARBA00003025"/>
    </source>
</evidence>
<dbReference type="InterPro" id="IPR013783">
    <property type="entry name" value="Ig-like_fold"/>
</dbReference>
<comment type="activity regulation">
    <text evidence="7">Inhibited by L-aspartic acid.</text>
</comment>
<evidence type="ECO:0000256" key="5">
    <source>
        <dbReference type="ARBA" id="ARBA00022801"/>
    </source>
</evidence>